<dbReference type="Pfam" id="PF00753">
    <property type="entry name" value="Lactamase_B"/>
    <property type="match status" value="1"/>
</dbReference>
<evidence type="ECO:0000259" key="4">
    <source>
        <dbReference type="SMART" id="SM00849"/>
    </source>
</evidence>
<comment type="catalytic activity">
    <reaction evidence="3">
        <text>3',5'-cyclic UMP + H2O = UMP + H(+)</text>
        <dbReference type="Rhea" id="RHEA:70575"/>
        <dbReference type="ChEBI" id="CHEBI:15377"/>
        <dbReference type="ChEBI" id="CHEBI:15378"/>
        <dbReference type="ChEBI" id="CHEBI:57865"/>
        <dbReference type="ChEBI" id="CHEBI:184387"/>
    </reaction>
    <physiologicalReaction direction="left-to-right" evidence="3">
        <dbReference type="Rhea" id="RHEA:70576"/>
    </physiologicalReaction>
</comment>
<gene>
    <name evidence="5" type="ORF">PBOR_34410</name>
</gene>
<dbReference type="SMART" id="SM00849">
    <property type="entry name" value="Lactamase_B"/>
    <property type="match status" value="1"/>
</dbReference>
<dbReference type="InterPro" id="IPR001279">
    <property type="entry name" value="Metallo-B-lactamas"/>
</dbReference>
<evidence type="ECO:0000256" key="1">
    <source>
        <dbReference type="ARBA" id="ARBA00034221"/>
    </source>
</evidence>
<dbReference type="HOGENOM" id="CLU_086384_0_0_9"/>
<proteinExistence type="predicted"/>
<evidence type="ECO:0000313" key="6">
    <source>
        <dbReference type="Proteomes" id="UP000029518"/>
    </source>
</evidence>
<accession>A0A089LQH7</accession>
<evidence type="ECO:0000313" key="5">
    <source>
        <dbReference type="EMBL" id="AIQ61433.1"/>
    </source>
</evidence>
<organism evidence="5 6">
    <name type="scientific">Paenibacillus borealis</name>
    <dbReference type="NCBI Taxonomy" id="160799"/>
    <lineage>
        <taxon>Bacteria</taxon>
        <taxon>Bacillati</taxon>
        <taxon>Bacillota</taxon>
        <taxon>Bacilli</taxon>
        <taxon>Bacillales</taxon>
        <taxon>Paenibacillaceae</taxon>
        <taxon>Paenibacillus</taxon>
    </lineage>
</organism>
<name>A0A089LQH7_PAEBO</name>
<comment type="function">
    <text evidence="2">Counteracts the endogenous Pycsar antiviral defense system. Phosphodiesterase that enables metal-dependent hydrolysis of host cyclic nucleotide Pycsar defense signals such as cCMP and cUMP.</text>
</comment>
<comment type="catalytic activity">
    <reaction evidence="1">
        <text>3',5'-cyclic CMP + H2O = CMP + H(+)</text>
        <dbReference type="Rhea" id="RHEA:72675"/>
        <dbReference type="ChEBI" id="CHEBI:15377"/>
        <dbReference type="ChEBI" id="CHEBI:15378"/>
        <dbReference type="ChEBI" id="CHEBI:58003"/>
        <dbReference type="ChEBI" id="CHEBI:60377"/>
    </reaction>
    <physiologicalReaction direction="left-to-right" evidence="1">
        <dbReference type="Rhea" id="RHEA:72676"/>
    </physiologicalReaction>
</comment>
<evidence type="ECO:0000256" key="2">
    <source>
        <dbReference type="ARBA" id="ARBA00034301"/>
    </source>
</evidence>
<dbReference type="KEGG" id="pbd:PBOR_34410"/>
<feature type="domain" description="Metallo-beta-lactamase" evidence="4">
    <location>
        <begin position="22"/>
        <end position="222"/>
    </location>
</feature>
<dbReference type="RefSeq" id="WP_042218259.1">
    <property type="nucleotide sequence ID" value="NZ_CP009285.1"/>
</dbReference>
<dbReference type="OrthoDB" id="420651at2"/>
<dbReference type="AlphaFoldDB" id="A0A089LQH7"/>
<evidence type="ECO:0000256" key="3">
    <source>
        <dbReference type="ARBA" id="ARBA00048505"/>
    </source>
</evidence>
<dbReference type="GO" id="GO:0016787">
    <property type="term" value="F:hydrolase activity"/>
    <property type="evidence" value="ECO:0007669"/>
    <property type="project" value="UniProtKB-KW"/>
</dbReference>
<dbReference type="InterPro" id="IPR050855">
    <property type="entry name" value="NDM-1-like"/>
</dbReference>
<dbReference type="EMBL" id="CP009285">
    <property type="protein sequence ID" value="AIQ61433.1"/>
    <property type="molecule type" value="Genomic_DNA"/>
</dbReference>
<dbReference type="SUPFAM" id="SSF56281">
    <property type="entry name" value="Metallo-hydrolase/oxidoreductase"/>
    <property type="match status" value="1"/>
</dbReference>
<dbReference type="PANTHER" id="PTHR42951:SF4">
    <property type="entry name" value="ACYL-COENZYME A THIOESTERASE MBLAC2"/>
    <property type="match status" value="1"/>
</dbReference>
<dbReference type="PANTHER" id="PTHR42951">
    <property type="entry name" value="METALLO-BETA-LACTAMASE DOMAIN-CONTAINING"/>
    <property type="match status" value="1"/>
</dbReference>
<sequence length="284" mass="31769">MEHKFQELSRHILIMHAEHDTDRPILAAVTGSRRTLLMDAGNSPAHAELFRQELARRGWRQPDLLVLTHWHWDHSFGMTAWNVPVIAHEETAQALNRLGGLSGSDEELEHLVREGAISEGSAEHIRLEYGSPRVITVSTPDIIFNGSITVDLGGVTCELSHVGGDHSADSCVLHVIEDKVLFLGDALGPSVYGGPRRYSSTGFLKLLERIYGYKAALLVESHGVPMTEQEFRADLVPWERLARIVDVFGDNRERVLLELKAYLQLEELPPGLLRSVEYFLEGAR</sequence>
<protein>
    <submittedName>
        <fullName evidence="5">Hydrolase glyoxylase</fullName>
    </submittedName>
</protein>
<dbReference type="Gene3D" id="3.60.15.10">
    <property type="entry name" value="Ribonuclease Z/Hydroxyacylglutathione hydrolase-like"/>
    <property type="match status" value="1"/>
</dbReference>
<dbReference type="InterPro" id="IPR036866">
    <property type="entry name" value="RibonucZ/Hydroxyglut_hydro"/>
</dbReference>
<keyword evidence="5" id="KW-0378">Hydrolase</keyword>
<keyword evidence="6" id="KW-1185">Reference proteome</keyword>
<dbReference type="Proteomes" id="UP000029518">
    <property type="component" value="Chromosome"/>
</dbReference>
<reference evidence="5" key="1">
    <citation type="submission" date="2014-08" db="EMBL/GenBank/DDBJ databases">
        <title>Comparative genomics of the Paenibacillus odorifer group.</title>
        <authorList>
            <person name="den Bakker H.C."/>
            <person name="Tsai Y.-C.Y.-C."/>
            <person name="Martin N."/>
            <person name="Korlach J."/>
            <person name="Wiedmann M."/>
        </authorList>
    </citation>
    <scope>NUCLEOTIDE SEQUENCE [LARGE SCALE GENOMIC DNA]</scope>
    <source>
        <strain evidence="5">DSM 13188</strain>
    </source>
</reference>